<dbReference type="SFLD" id="SFLDG01384">
    <property type="entry name" value="thioether_bond_formation_requi"/>
    <property type="match status" value="1"/>
</dbReference>
<dbReference type="InterPro" id="IPR023867">
    <property type="entry name" value="Sulphatase_maturase_rSAM"/>
</dbReference>
<dbReference type="NCBIfam" id="TIGR03942">
    <property type="entry name" value="sulfatase_rSAM"/>
    <property type="match status" value="1"/>
</dbReference>
<evidence type="ECO:0000256" key="6">
    <source>
        <dbReference type="ARBA" id="ARBA00023014"/>
    </source>
</evidence>
<dbReference type="EMBL" id="CP138858">
    <property type="protein sequence ID" value="WPJ98006.1"/>
    <property type="molecule type" value="Genomic_DNA"/>
</dbReference>
<dbReference type="InterPro" id="IPR047207">
    <property type="entry name" value="SPASM_anSME"/>
</dbReference>
<feature type="domain" description="Radical SAM core" evidence="8">
    <location>
        <begin position="16"/>
        <end position="241"/>
    </location>
</feature>
<dbReference type="CDD" id="cd01335">
    <property type="entry name" value="Radical_SAM"/>
    <property type="match status" value="1"/>
</dbReference>
<dbReference type="SFLD" id="SFLDF00285">
    <property type="entry name" value="anaerobic_Ser-type_sulfatase-m"/>
    <property type="match status" value="1"/>
</dbReference>
<comment type="similarity">
    <text evidence="7">Belongs to the radical SAM superfamily. Anaerobic sulfatase-maturating enzyme family.</text>
</comment>
<accession>A0ABZ0RP59</accession>
<proteinExistence type="inferred from homology"/>
<sequence>MNLPWARLFFQILSQMKANESFHIMTKPAGPLCNLDCTYCFYLEKTKLFPSNHAFKMSDAILEAYIRGYIEAQPRREVSFAWQGGEPTLAGLPFFKKVVALQARYAGGKRIENAFQTNGTLLTDEWCEFLKANNFLVGISIDGPQHLHDAYRLNRKGHGTYRQVVRGIELCKKHGVEFNTLTVVNAKNVQYPLEVYRFLREIGSQYIQFIPLLERRADSDSNQLGLGLSHPPDLSGAASLHFEPEVTDWSVPAGALGDFYCKIFDRWVSRDVGRVYVQLFDVTLGKWVGAPGGVCMYAETCGRALAMEHNGDLYACDHYVYPRYRLGNVMNQSIASMVDSQQMREFGEAKRSRLPRQCRECEVLFCCNGDCPKHRFARTRDGEYGVSYLCAGLKRFFKHSGPAMKTMAELYRNRRSPMEIMQAQNK</sequence>
<keyword evidence="10" id="KW-1185">Reference proteome</keyword>
<dbReference type="InterPro" id="IPR007197">
    <property type="entry name" value="rSAM"/>
</dbReference>
<reference evidence="9 10" key="1">
    <citation type="submission" date="2023-11" db="EMBL/GenBank/DDBJ databases">
        <title>Coraliomargarita sp. nov., isolated from marine algae.</title>
        <authorList>
            <person name="Lee J.K."/>
            <person name="Baek J.H."/>
            <person name="Kim J.M."/>
            <person name="Choi D.G."/>
            <person name="Jeon C.O."/>
        </authorList>
    </citation>
    <scope>NUCLEOTIDE SEQUENCE [LARGE SCALE GENOMIC DNA]</scope>
    <source>
        <strain evidence="9 10">J2-16</strain>
    </source>
</reference>
<evidence type="ECO:0000256" key="3">
    <source>
        <dbReference type="ARBA" id="ARBA00022691"/>
    </source>
</evidence>
<comment type="cofactor">
    <cofactor evidence="1">
        <name>[4Fe-4S] cluster</name>
        <dbReference type="ChEBI" id="CHEBI:49883"/>
    </cofactor>
</comment>
<evidence type="ECO:0000256" key="5">
    <source>
        <dbReference type="ARBA" id="ARBA00023004"/>
    </source>
</evidence>
<keyword evidence="2" id="KW-0004">4Fe-4S</keyword>
<dbReference type="PANTHER" id="PTHR43273">
    <property type="entry name" value="ANAEROBIC SULFATASE-MATURATING ENZYME HOMOLOG ASLB-RELATED"/>
    <property type="match status" value="1"/>
</dbReference>
<dbReference type="InterPro" id="IPR023885">
    <property type="entry name" value="4Fe4S-binding_SPASM_dom"/>
</dbReference>
<evidence type="ECO:0000256" key="2">
    <source>
        <dbReference type="ARBA" id="ARBA00022485"/>
    </source>
</evidence>
<dbReference type="SFLD" id="SFLDS00029">
    <property type="entry name" value="Radical_SAM"/>
    <property type="match status" value="1"/>
</dbReference>
<dbReference type="SUPFAM" id="SSF102114">
    <property type="entry name" value="Radical SAM enzymes"/>
    <property type="match status" value="1"/>
</dbReference>
<dbReference type="InterPro" id="IPR013785">
    <property type="entry name" value="Aldolase_TIM"/>
</dbReference>
<name>A0ABZ0RP59_9BACT</name>
<keyword evidence="6" id="KW-0411">Iron-sulfur</keyword>
<dbReference type="Pfam" id="PF04055">
    <property type="entry name" value="Radical_SAM"/>
    <property type="match status" value="1"/>
</dbReference>
<evidence type="ECO:0000313" key="10">
    <source>
        <dbReference type="Proteomes" id="UP001324993"/>
    </source>
</evidence>
<dbReference type="NCBIfam" id="NF010308">
    <property type="entry name" value="PRK13745.1"/>
    <property type="match status" value="1"/>
</dbReference>
<evidence type="ECO:0000256" key="1">
    <source>
        <dbReference type="ARBA" id="ARBA00001966"/>
    </source>
</evidence>
<dbReference type="SFLD" id="SFLDG01386">
    <property type="entry name" value="main_SPASM_domain-containing"/>
    <property type="match status" value="1"/>
</dbReference>
<protein>
    <submittedName>
        <fullName evidence="9">Anaerobic sulfatase-maturation protein</fullName>
    </submittedName>
</protein>
<evidence type="ECO:0000259" key="8">
    <source>
        <dbReference type="PROSITE" id="PS51918"/>
    </source>
</evidence>
<evidence type="ECO:0000256" key="7">
    <source>
        <dbReference type="ARBA" id="ARBA00023601"/>
    </source>
</evidence>
<dbReference type="InterPro" id="IPR058240">
    <property type="entry name" value="rSAM_sf"/>
</dbReference>
<dbReference type="NCBIfam" id="TIGR04085">
    <property type="entry name" value="rSAM_more_4Fe4S"/>
    <property type="match status" value="1"/>
</dbReference>
<dbReference type="CDD" id="cd21120">
    <property type="entry name" value="SPASM_anSME"/>
    <property type="match status" value="1"/>
</dbReference>
<dbReference type="Pfam" id="PF13186">
    <property type="entry name" value="SPASM"/>
    <property type="match status" value="1"/>
</dbReference>
<organism evidence="9 10">
    <name type="scientific">Coraliomargarita algicola</name>
    <dbReference type="NCBI Taxonomy" id="3092156"/>
    <lineage>
        <taxon>Bacteria</taxon>
        <taxon>Pseudomonadati</taxon>
        <taxon>Verrucomicrobiota</taxon>
        <taxon>Opitutia</taxon>
        <taxon>Puniceicoccales</taxon>
        <taxon>Coraliomargaritaceae</taxon>
        <taxon>Coraliomargarita</taxon>
    </lineage>
</organism>
<dbReference type="Gene3D" id="3.20.20.70">
    <property type="entry name" value="Aldolase class I"/>
    <property type="match status" value="1"/>
</dbReference>
<dbReference type="InterPro" id="IPR034491">
    <property type="entry name" value="Anaerob_Ser_sulfatase-maturase"/>
</dbReference>
<keyword evidence="4" id="KW-0479">Metal-binding</keyword>
<dbReference type="SFLD" id="SFLDG01072">
    <property type="entry name" value="dehydrogenase_like"/>
    <property type="match status" value="1"/>
</dbReference>
<keyword evidence="5" id="KW-0408">Iron</keyword>
<evidence type="ECO:0000256" key="4">
    <source>
        <dbReference type="ARBA" id="ARBA00022723"/>
    </source>
</evidence>
<dbReference type="SFLD" id="SFLDG01067">
    <property type="entry name" value="SPASM/twitch_domain_containing"/>
    <property type="match status" value="1"/>
</dbReference>
<dbReference type="Proteomes" id="UP001324993">
    <property type="component" value="Chromosome"/>
</dbReference>
<gene>
    <name evidence="9" type="ORF">SH580_09850</name>
</gene>
<dbReference type="PROSITE" id="PS51918">
    <property type="entry name" value="RADICAL_SAM"/>
    <property type="match status" value="1"/>
</dbReference>
<evidence type="ECO:0000313" key="9">
    <source>
        <dbReference type="EMBL" id="WPJ98006.1"/>
    </source>
</evidence>
<keyword evidence="3" id="KW-0949">S-adenosyl-L-methionine</keyword>
<dbReference type="PANTHER" id="PTHR43273:SF3">
    <property type="entry name" value="ANAEROBIC SULFATASE-MATURATING ENZYME HOMOLOG ASLB-RELATED"/>
    <property type="match status" value="1"/>
</dbReference>